<keyword evidence="2" id="KW-1185">Reference proteome</keyword>
<accession>A0A8S3S5M0</accession>
<name>A0A8S3S5M0_MYTED</name>
<dbReference type="OrthoDB" id="6177103at2759"/>
<evidence type="ECO:0000313" key="2">
    <source>
        <dbReference type="Proteomes" id="UP000683360"/>
    </source>
</evidence>
<proteinExistence type="predicted"/>
<reference evidence="1" key="1">
    <citation type="submission" date="2021-03" db="EMBL/GenBank/DDBJ databases">
        <authorList>
            <person name="Bekaert M."/>
        </authorList>
    </citation>
    <scope>NUCLEOTIDE SEQUENCE</scope>
</reference>
<dbReference type="AlphaFoldDB" id="A0A8S3S5M0"/>
<evidence type="ECO:0000313" key="1">
    <source>
        <dbReference type="EMBL" id="CAG2217159.1"/>
    </source>
</evidence>
<gene>
    <name evidence="1" type="ORF">MEDL_30856</name>
</gene>
<dbReference type="Proteomes" id="UP000683360">
    <property type="component" value="Unassembled WGS sequence"/>
</dbReference>
<sequence length="171" mass="20019">MHSNEISCREIFIKPGGKLEDLAQIAFSKLKSIKEKKIVYIMAGIPDICTRVKSLGYEESYFDYLNTTKLEDIKNMFMNIRNRLESIQCKVVFVPITAMNIRNWNIHRFDIGKTSKLLYFPDIMQAHLNELIKQINKFITMTNELENLVTPFLHTYVYKSSGLKLDIFIQN</sequence>
<protein>
    <submittedName>
        <fullName evidence="1">Uncharacterized protein</fullName>
    </submittedName>
</protein>
<organism evidence="1 2">
    <name type="scientific">Mytilus edulis</name>
    <name type="common">Blue mussel</name>
    <dbReference type="NCBI Taxonomy" id="6550"/>
    <lineage>
        <taxon>Eukaryota</taxon>
        <taxon>Metazoa</taxon>
        <taxon>Spiralia</taxon>
        <taxon>Lophotrochozoa</taxon>
        <taxon>Mollusca</taxon>
        <taxon>Bivalvia</taxon>
        <taxon>Autobranchia</taxon>
        <taxon>Pteriomorphia</taxon>
        <taxon>Mytilida</taxon>
        <taxon>Mytiloidea</taxon>
        <taxon>Mytilidae</taxon>
        <taxon>Mytilinae</taxon>
        <taxon>Mytilus</taxon>
    </lineage>
</organism>
<comment type="caution">
    <text evidence="1">The sequence shown here is derived from an EMBL/GenBank/DDBJ whole genome shotgun (WGS) entry which is preliminary data.</text>
</comment>
<dbReference type="EMBL" id="CAJPWZ010001505">
    <property type="protein sequence ID" value="CAG2217159.1"/>
    <property type="molecule type" value="Genomic_DNA"/>
</dbReference>